<dbReference type="PROSITE" id="PS51257">
    <property type="entry name" value="PROKAR_LIPOPROTEIN"/>
    <property type="match status" value="1"/>
</dbReference>
<proteinExistence type="predicted"/>
<comment type="caution">
    <text evidence="2">The sequence shown here is derived from an EMBL/GenBank/DDBJ whole genome shotgun (WGS) entry which is preliminary data.</text>
</comment>
<gene>
    <name evidence="2" type="ORF">LCGC14_1803700</name>
</gene>
<evidence type="ECO:0000256" key="1">
    <source>
        <dbReference type="SAM" id="MobiDB-lite"/>
    </source>
</evidence>
<reference evidence="2" key="1">
    <citation type="journal article" date="2015" name="Nature">
        <title>Complex archaea that bridge the gap between prokaryotes and eukaryotes.</title>
        <authorList>
            <person name="Spang A."/>
            <person name="Saw J.H."/>
            <person name="Jorgensen S.L."/>
            <person name="Zaremba-Niedzwiedzka K."/>
            <person name="Martijn J."/>
            <person name="Lind A.E."/>
            <person name="van Eijk R."/>
            <person name="Schleper C."/>
            <person name="Guy L."/>
            <person name="Ettema T.J."/>
        </authorList>
    </citation>
    <scope>NUCLEOTIDE SEQUENCE</scope>
</reference>
<evidence type="ECO:0000313" key="2">
    <source>
        <dbReference type="EMBL" id="KKM00512.1"/>
    </source>
</evidence>
<sequence length="211" mass="23540">MTDPRSRAETSQTEEFNGGGTDFSLTPSSGTVSCITGITVTGSAANKWSDYYIDFQNEKVIFYSATAGGTNNVDITYNRGTTNWIYPDKAKTSLGATSFPRLNILLVGGTGERLGQYNSNIESVLHFQVDIWTKENYIATISSVKYEGDKLAEYIGYQVIKAFEDNINDIHPQLYNFRLLSPPRDMGFNVEYQCFHIIVEFELKGIDTGES</sequence>
<feature type="region of interest" description="Disordered" evidence="1">
    <location>
        <begin position="1"/>
        <end position="24"/>
    </location>
</feature>
<organism evidence="2">
    <name type="scientific">marine sediment metagenome</name>
    <dbReference type="NCBI Taxonomy" id="412755"/>
    <lineage>
        <taxon>unclassified sequences</taxon>
        <taxon>metagenomes</taxon>
        <taxon>ecological metagenomes</taxon>
    </lineage>
</organism>
<dbReference type="EMBL" id="LAZR01017417">
    <property type="protein sequence ID" value="KKM00512.1"/>
    <property type="molecule type" value="Genomic_DNA"/>
</dbReference>
<name>A0A0F9HBN2_9ZZZZ</name>
<accession>A0A0F9HBN2</accession>
<protein>
    <submittedName>
        <fullName evidence="2">Uncharacterized protein</fullName>
    </submittedName>
</protein>
<dbReference type="AlphaFoldDB" id="A0A0F9HBN2"/>